<dbReference type="Proteomes" id="UP001580928">
    <property type="component" value="Unassembled WGS sequence"/>
</dbReference>
<dbReference type="InterPro" id="IPR003115">
    <property type="entry name" value="ParB_N"/>
</dbReference>
<dbReference type="EMBL" id="JBBVGT010000002">
    <property type="protein sequence ID" value="MFB5946104.1"/>
    <property type="molecule type" value="Genomic_DNA"/>
</dbReference>
<feature type="domain" description="ParB-like N-terminal" evidence="2">
    <location>
        <begin position="3"/>
        <end position="95"/>
    </location>
</feature>
<name>A0ABV5CF01_9SPHI</name>
<evidence type="ECO:0000256" key="1">
    <source>
        <dbReference type="SAM" id="MobiDB-lite"/>
    </source>
</evidence>
<reference evidence="3 4" key="1">
    <citation type="submission" date="2024-04" db="EMBL/GenBank/DDBJ databases">
        <title>Albibacterium profundi sp. nov., isolated from sediment of the Challenger Deep of Mariana Trench.</title>
        <authorList>
            <person name="Wang Y."/>
        </authorList>
    </citation>
    <scope>NUCLEOTIDE SEQUENCE [LARGE SCALE GENOMIC DNA]</scope>
    <source>
        <strain evidence="3 4">RHL897</strain>
    </source>
</reference>
<feature type="region of interest" description="Disordered" evidence="1">
    <location>
        <begin position="124"/>
        <end position="150"/>
    </location>
</feature>
<dbReference type="Gene3D" id="3.90.1530.10">
    <property type="entry name" value="Conserved hypothetical protein from pyrococcus furiosus pfu- 392566-001, ParB domain"/>
    <property type="match status" value="1"/>
</dbReference>
<dbReference type="RefSeq" id="WP_375557633.1">
    <property type="nucleotide sequence ID" value="NZ_JBBVGT010000002.1"/>
</dbReference>
<dbReference type="SMART" id="SM00470">
    <property type="entry name" value="ParB"/>
    <property type="match status" value="1"/>
</dbReference>
<dbReference type="SUPFAM" id="SSF110849">
    <property type="entry name" value="ParB/Sulfiredoxin"/>
    <property type="match status" value="1"/>
</dbReference>
<evidence type="ECO:0000259" key="2">
    <source>
        <dbReference type="SMART" id="SM00470"/>
    </source>
</evidence>
<organism evidence="3 4">
    <name type="scientific">Albibacterium profundi</name>
    <dbReference type="NCBI Taxonomy" id="3134906"/>
    <lineage>
        <taxon>Bacteria</taxon>
        <taxon>Pseudomonadati</taxon>
        <taxon>Bacteroidota</taxon>
        <taxon>Sphingobacteriia</taxon>
        <taxon>Sphingobacteriales</taxon>
        <taxon>Sphingobacteriaceae</taxon>
        <taxon>Albibacterium</taxon>
    </lineage>
</organism>
<sequence>MFANRPLKDLVKLENNPRTIKEIDFEKLRKSIKDNPDYFNARPIILSNRTGELVIIAGNQRYEAAVSLGLKEVPTYLLENLTESREKEIIIRDNVSNGDWDYEILANEWDSEKLDKWGVDVWQSDEDDESEDDSDSGGSSGDPSPQEGQVLIIEHEDVNKLLDVFNDLSNKGFNCKFK</sequence>
<proteinExistence type="predicted"/>
<evidence type="ECO:0000313" key="4">
    <source>
        <dbReference type="Proteomes" id="UP001580928"/>
    </source>
</evidence>
<feature type="compositionally biased region" description="Acidic residues" evidence="1">
    <location>
        <begin position="124"/>
        <end position="135"/>
    </location>
</feature>
<evidence type="ECO:0000313" key="3">
    <source>
        <dbReference type="EMBL" id="MFB5946104.1"/>
    </source>
</evidence>
<comment type="caution">
    <text evidence="3">The sequence shown here is derived from an EMBL/GenBank/DDBJ whole genome shotgun (WGS) entry which is preliminary data.</text>
</comment>
<dbReference type="InterPro" id="IPR036086">
    <property type="entry name" value="ParB/Sulfiredoxin_sf"/>
</dbReference>
<accession>A0ABV5CF01</accession>
<keyword evidence="4" id="KW-1185">Reference proteome</keyword>
<gene>
    <name evidence="3" type="ORF">WKR92_09695</name>
</gene>
<protein>
    <submittedName>
        <fullName evidence="3">ParB N-terminal domain-containing protein</fullName>
    </submittedName>
</protein>
<dbReference type="Pfam" id="PF02195">
    <property type="entry name" value="ParB_N"/>
    <property type="match status" value="1"/>
</dbReference>